<dbReference type="Gene3D" id="1.10.287.950">
    <property type="entry name" value="Methyl-accepting chemotaxis protein"/>
    <property type="match status" value="1"/>
</dbReference>
<evidence type="ECO:0000313" key="6">
    <source>
        <dbReference type="Proteomes" id="UP000000628"/>
    </source>
</evidence>
<evidence type="ECO:0000256" key="3">
    <source>
        <dbReference type="SAM" id="Coils"/>
    </source>
</evidence>
<proteinExistence type="predicted"/>
<dbReference type="GO" id="GO:0007165">
    <property type="term" value="P:signal transduction"/>
    <property type="evidence" value="ECO:0007669"/>
    <property type="project" value="UniProtKB-KW"/>
</dbReference>
<dbReference type="PANTHER" id="PTHR32089">
    <property type="entry name" value="METHYL-ACCEPTING CHEMOTAXIS PROTEIN MCPB"/>
    <property type="match status" value="1"/>
</dbReference>
<evidence type="ECO:0000256" key="2">
    <source>
        <dbReference type="PROSITE-ProRule" id="PRU00284"/>
    </source>
</evidence>
<name>C7R356_JONDD</name>
<dbReference type="AlphaFoldDB" id="C7R356"/>
<reference evidence="5 6" key="1">
    <citation type="journal article" date="2009" name="Stand. Genomic Sci.">
        <title>Complete genome sequence of Jonesia denitrificans type strain (Prevot 55134).</title>
        <authorList>
            <person name="Pukall R."/>
            <person name="Gehrich-Schroter G."/>
            <person name="Lapidus A."/>
            <person name="Nolan M."/>
            <person name="Glavina Del Rio T."/>
            <person name="Lucas S."/>
            <person name="Chen F."/>
            <person name="Tice H."/>
            <person name="Pitluck S."/>
            <person name="Cheng J.F."/>
            <person name="Copeland A."/>
            <person name="Saunders E."/>
            <person name="Brettin T."/>
            <person name="Detter J.C."/>
            <person name="Bruce D."/>
            <person name="Goodwin L."/>
            <person name="Pati A."/>
            <person name="Ivanova N."/>
            <person name="Mavromatis K."/>
            <person name="Ovchinnikova G."/>
            <person name="Chen A."/>
            <person name="Palaniappan K."/>
            <person name="Land M."/>
            <person name="Hauser L."/>
            <person name="Chang Y.J."/>
            <person name="Jeffries C.D."/>
            <person name="Chain P."/>
            <person name="Goker M."/>
            <person name="Bristow J."/>
            <person name="Eisen J.A."/>
            <person name="Markowitz V."/>
            <person name="Hugenholtz P."/>
            <person name="Kyrpides N.C."/>
            <person name="Klenk H.P."/>
            <person name="Han C."/>
        </authorList>
    </citation>
    <scope>NUCLEOTIDE SEQUENCE [LARGE SCALE GENOMIC DNA]</scope>
    <source>
        <strain evidence="6">ATCC 14870 / DSM 20603 / BCRC 15368 / CIP 55.134 / JCM 11481 / NBRC 15587 / NCTC 10816 / Prevot 55134</strain>
    </source>
</reference>
<dbReference type="SUPFAM" id="SSF58104">
    <property type="entry name" value="Methyl-accepting chemotaxis protein (MCP) signaling domain"/>
    <property type="match status" value="1"/>
</dbReference>
<dbReference type="HOGENOM" id="CLU_526432_0_0_11"/>
<dbReference type="SUPFAM" id="SSF55781">
    <property type="entry name" value="GAF domain-like"/>
    <property type="match status" value="2"/>
</dbReference>
<evidence type="ECO:0000256" key="1">
    <source>
        <dbReference type="ARBA" id="ARBA00023224"/>
    </source>
</evidence>
<evidence type="ECO:0000259" key="4">
    <source>
        <dbReference type="PROSITE" id="PS50111"/>
    </source>
</evidence>
<sequence length="519" mass="55130">MFRRKTADGSVSALATPGETTRCDADLGAVTEVVSVLDDARTLTGGASDAMSVLCARFDWSCGFYWAADYEGSAMRVVAQAGSVPGDFRAASEGAVLLPGEGVAGRAWKSGDVVVAALAAGHTSERDAAAERVGFVSVVAVPVVDEGTVAGVVEFLVRDTVELTANRREAVRAVALLLSHAVARFRVDDVQRETLQNTEATSAVMRAITTATSAHDAISVALHEVRQGFGWAYGSFWELDKDNQVLTFDIESGDAGPEFRQVTREATFARGVGLSGRTWESMQLVFVPDLAEVHDCVRAPAARRAGVKSGVCLPIKVAGQFVGTMDFFVNEFIDLSDNRRAALQNTAYLIGQALERFTASEKLETAGRELLTSIEEVERNVISATDVASQGQELVVHADQDVAGLGESSREIGQVVKTIQSIAGQTNLLALNATIEAARAGQAGRGFAVVASEVKELANETERATAEVEQKISAIQRQIEATVKSLAGIREVVEQINETQNVIGSVLTEQVAVTKAIIE</sequence>
<gene>
    <name evidence="5" type="ordered locus">Jden_2472</name>
</gene>
<dbReference type="KEGG" id="jde:Jden_2472"/>
<dbReference type="Pfam" id="PF13185">
    <property type="entry name" value="GAF_2"/>
    <property type="match status" value="2"/>
</dbReference>
<dbReference type="Gene3D" id="3.30.450.40">
    <property type="match status" value="2"/>
</dbReference>
<dbReference type="PANTHER" id="PTHR32089:SF112">
    <property type="entry name" value="LYSOZYME-LIKE PROTEIN-RELATED"/>
    <property type="match status" value="1"/>
</dbReference>
<dbReference type="SMART" id="SM00065">
    <property type="entry name" value="GAF"/>
    <property type="match status" value="2"/>
</dbReference>
<dbReference type="EMBL" id="CP001706">
    <property type="protein sequence ID" value="ACV10104.1"/>
    <property type="molecule type" value="Genomic_DNA"/>
</dbReference>
<dbReference type="InterPro" id="IPR003018">
    <property type="entry name" value="GAF"/>
</dbReference>
<protein>
    <submittedName>
        <fullName evidence="5">Methyl-accepting chemotaxis sensory transducer with GAF sensor</fullName>
    </submittedName>
</protein>
<feature type="coiled-coil region" evidence="3">
    <location>
        <begin position="451"/>
        <end position="478"/>
    </location>
</feature>
<dbReference type="eggNOG" id="COG2203">
    <property type="taxonomic scope" value="Bacteria"/>
</dbReference>
<feature type="domain" description="Methyl-accepting transducer" evidence="4">
    <location>
        <begin position="358"/>
        <end position="519"/>
    </location>
</feature>
<dbReference type="STRING" id="471856.Jden_2472"/>
<dbReference type="SMART" id="SM00283">
    <property type="entry name" value="MA"/>
    <property type="match status" value="1"/>
</dbReference>
<dbReference type="InterPro" id="IPR004089">
    <property type="entry name" value="MCPsignal_dom"/>
</dbReference>
<dbReference type="Proteomes" id="UP000000628">
    <property type="component" value="Chromosome"/>
</dbReference>
<evidence type="ECO:0000313" key="5">
    <source>
        <dbReference type="EMBL" id="ACV10104.1"/>
    </source>
</evidence>
<keyword evidence="1 2" id="KW-0807">Transducer</keyword>
<dbReference type="eggNOG" id="COG0840">
    <property type="taxonomic scope" value="Bacteria"/>
</dbReference>
<organism evidence="5 6">
    <name type="scientific">Jonesia denitrificans (strain ATCC 14870 / DSM 20603 / BCRC 15368 / CIP 55.134 / JCM 11481 / NBRC 15587 / NCTC 10816 / Prevot 55134)</name>
    <name type="common">Listeria denitrificans</name>
    <dbReference type="NCBI Taxonomy" id="471856"/>
    <lineage>
        <taxon>Bacteria</taxon>
        <taxon>Bacillati</taxon>
        <taxon>Actinomycetota</taxon>
        <taxon>Actinomycetes</taxon>
        <taxon>Micrococcales</taxon>
        <taxon>Jonesiaceae</taxon>
        <taxon>Jonesia</taxon>
    </lineage>
</organism>
<dbReference type="Pfam" id="PF00015">
    <property type="entry name" value="MCPsignal"/>
    <property type="match status" value="1"/>
</dbReference>
<dbReference type="GO" id="GO:0016020">
    <property type="term" value="C:membrane"/>
    <property type="evidence" value="ECO:0007669"/>
    <property type="project" value="InterPro"/>
</dbReference>
<accession>C7R356</accession>
<dbReference type="InterPro" id="IPR029016">
    <property type="entry name" value="GAF-like_dom_sf"/>
</dbReference>
<keyword evidence="3" id="KW-0175">Coiled coil</keyword>
<dbReference type="PROSITE" id="PS50111">
    <property type="entry name" value="CHEMOTAXIS_TRANSDUC_2"/>
    <property type="match status" value="1"/>
</dbReference>
<dbReference type="RefSeq" id="WP_015772715.1">
    <property type="nucleotide sequence ID" value="NC_013174.1"/>
</dbReference>
<keyword evidence="6" id="KW-1185">Reference proteome</keyword>